<dbReference type="PRINTS" id="PR00344">
    <property type="entry name" value="BCTRLSENSOR"/>
</dbReference>
<dbReference type="PANTHER" id="PTHR45339:SF1">
    <property type="entry name" value="HYBRID SIGNAL TRANSDUCTION HISTIDINE KINASE J"/>
    <property type="match status" value="1"/>
</dbReference>
<dbReference type="PANTHER" id="PTHR45339">
    <property type="entry name" value="HYBRID SIGNAL TRANSDUCTION HISTIDINE KINASE J"/>
    <property type="match status" value="1"/>
</dbReference>
<evidence type="ECO:0000313" key="14">
    <source>
        <dbReference type="EMBL" id="AGW12941.1"/>
    </source>
</evidence>
<dbReference type="SUPFAM" id="SSF52172">
    <property type="entry name" value="CheY-like"/>
    <property type="match status" value="2"/>
</dbReference>
<evidence type="ECO:0000256" key="10">
    <source>
        <dbReference type="ARBA" id="ARBA00068150"/>
    </source>
</evidence>
<dbReference type="Pfam" id="PF00512">
    <property type="entry name" value="HisKA"/>
    <property type="match status" value="1"/>
</dbReference>
<dbReference type="SMART" id="SM00448">
    <property type="entry name" value="REC"/>
    <property type="match status" value="2"/>
</dbReference>
<dbReference type="Proteomes" id="UP000016587">
    <property type="component" value="Chromosome"/>
</dbReference>
<dbReference type="CDD" id="cd00082">
    <property type="entry name" value="HisKA"/>
    <property type="match status" value="1"/>
</dbReference>
<evidence type="ECO:0000259" key="13">
    <source>
        <dbReference type="PROSITE" id="PS50110"/>
    </source>
</evidence>
<keyword evidence="6" id="KW-0418">Kinase</keyword>
<dbReference type="GO" id="GO:0000155">
    <property type="term" value="F:phosphorelay sensor kinase activity"/>
    <property type="evidence" value="ECO:0007669"/>
    <property type="project" value="InterPro"/>
</dbReference>
<name>T2G9Y6_MEGG1</name>
<gene>
    <name evidence="14" type="ORF">DGI_1067</name>
</gene>
<dbReference type="Pfam" id="PF02518">
    <property type="entry name" value="HATPase_c"/>
    <property type="match status" value="1"/>
</dbReference>
<evidence type="ECO:0000256" key="6">
    <source>
        <dbReference type="ARBA" id="ARBA00022777"/>
    </source>
</evidence>
<dbReference type="InterPro" id="IPR005467">
    <property type="entry name" value="His_kinase_dom"/>
</dbReference>
<evidence type="ECO:0000256" key="7">
    <source>
        <dbReference type="ARBA" id="ARBA00022840"/>
    </source>
</evidence>
<protein>
    <recommendedName>
        <fullName evidence="10">Sensory/regulatory protein RpfC</fullName>
        <ecNumber evidence="2">2.7.13.3</ecNumber>
    </recommendedName>
</protein>
<dbReference type="Pfam" id="PF00072">
    <property type="entry name" value="Response_reg"/>
    <property type="match status" value="2"/>
</dbReference>
<dbReference type="InterPro" id="IPR004358">
    <property type="entry name" value="Sig_transdc_His_kin-like_C"/>
</dbReference>
<feature type="domain" description="Response regulatory" evidence="13">
    <location>
        <begin position="399"/>
        <end position="518"/>
    </location>
</feature>
<feature type="domain" description="Histidine kinase" evidence="12">
    <location>
        <begin position="143"/>
        <end position="376"/>
    </location>
</feature>
<dbReference type="PROSITE" id="PS50109">
    <property type="entry name" value="HIS_KIN"/>
    <property type="match status" value="1"/>
</dbReference>
<evidence type="ECO:0000256" key="11">
    <source>
        <dbReference type="PROSITE-ProRule" id="PRU00169"/>
    </source>
</evidence>
<keyword evidence="3 11" id="KW-0597">Phosphoprotein</keyword>
<comment type="subunit">
    <text evidence="9">At low DSF concentrations, interacts with RpfF.</text>
</comment>
<evidence type="ECO:0000256" key="3">
    <source>
        <dbReference type="ARBA" id="ARBA00022553"/>
    </source>
</evidence>
<evidence type="ECO:0000256" key="8">
    <source>
        <dbReference type="ARBA" id="ARBA00023012"/>
    </source>
</evidence>
<evidence type="ECO:0000259" key="12">
    <source>
        <dbReference type="PROSITE" id="PS50109"/>
    </source>
</evidence>
<dbReference type="EMBL" id="CP006585">
    <property type="protein sequence ID" value="AGW12941.1"/>
    <property type="molecule type" value="Genomic_DNA"/>
</dbReference>
<dbReference type="Gene3D" id="3.40.50.2300">
    <property type="match status" value="2"/>
</dbReference>
<reference evidence="14 15" key="1">
    <citation type="journal article" date="2013" name="J. Bacteriol.">
        <title>Roles of HynAB and Ech, the only two hydrogenases found in the model sulfate reducer Desulfovibrio gigas.</title>
        <authorList>
            <person name="Morais-Silva F.O."/>
            <person name="Santos C.I."/>
            <person name="Rodrigues R."/>
            <person name="Pereira I.A."/>
            <person name="Rodrigues-Pousada C."/>
        </authorList>
    </citation>
    <scope>NUCLEOTIDE SEQUENCE [LARGE SCALE GENOMIC DNA]</scope>
    <source>
        <strain evidence="15">ATCC 19364 / DSM 1382 / NCIMB 9332 / VKM B-1759</strain>
    </source>
</reference>
<dbReference type="CDD" id="cd17534">
    <property type="entry name" value="REC_DC-like"/>
    <property type="match status" value="1"/>
</dbReference>
<reference evidence="15" key="2">
    <citation type="submission" date="2013-07" db="EMBL/GenBank/DDBJ databases">
        <authorList>
            <person name="Morais-Silva F.O."/>
            <person name="Rezende A.M."/>
            <person name="Pimentel C."/>
            <person name="Resende D.M."/>
            <person name="Santos C.I."/>
            <person name="Clemente C."/>
            <person name="de Oliveira L.M."/>
            <person name="da Silva S.M."/>
            <person name="Costa D.A."/>
            <person name="Varela-Raposo A."/>
            <person name="Horacio E.C.A."/>
            <person name="Matos M."/>
            <person name="Flores O."/>
            <person name="Ruiz J.C."/>
            <person name="Rodrigues-Pousada C."/>
        </authorList>
    </citation>
    <scope>NUCLEOTIDE SEQUENCE [LARGE SCALE GENOMIC DNA]</scope>
    <source>
        <strain evidence="15">ATCC 19364 / DSM 1382 / NCIMB 9332 / VKM B-1759</strain>
    </source>
</reference>
<dbReference type="SMART" id="SM00388">
    <property type="entry name" value="HisKA"/>
    <property type="match status" value="1"/>
</dbReference>
<dbReference type="GO" id="GO:0005524">
    <property type="term" value="F:ATP binding"/>
    <property type="evidence" value="ECO:0007669"/>
    <property type="project" value="UniProtKB-KW"/>
</dbReference>
<keyword evidence="5" id="KW-0547">Nucleotide-binding</keyword>
<dbReference type="InterPro" id="IPR036890">
    <property type="entry name" value="HATPase_C_sf"/>
</dbReference>
<keyword evidence="7" id="KW-0067">ATP-binding</keyword>
<comment type="caution">
    <text evidence="11">Lacks conserved residue(s) required for the propagation of feature annotation.</text>
</comment>
<dbReference type="FunFam" id="3.30.565.10:FF:000010">
    <property type="entry name" value="Sensor histidine kinase RcsC"/>
    <property type="match status" value="1"/>
</dbReference>
<dbReference type="InterPro" id="IPR003594">
    <property type="entry name" value="HATPase_dom"/>
</dbReference>
<dbReference type="STRING" id="1121448.DGI_1067"/>
<dbReference type="InterPro" id="IPR003661">
    <property type="entry name" value="HisK_dim/P_dom"/>
</dbReference>
<evidence type="ECO:0000256" key="5">
    <source>
        <dbReference type="ARBA" id="ARBA00022741"/>
    </source>
</evidence>
<dbReference type="InterPro" id="IPR001789">
    <property type="entry name" value="Sig_transdc_resp-reg_receiver"/>
</dbReference>
<keyword evidence="8" id="KW-0902">Two-component regulatory system</keyword>
<proteinExistence type="predicted"/>
<accession>T2G9Y6</accession>
<evidence type="ECO:0000256" key="1">
    <source>
        <dbReference type="ARBA" id="ARBA00000085"/>
    </source>
</evidence>
<dbReference type="AlphaFoldDB" id="T2G9Y6"/>
<evidence type="ECO:0000256" key="9">
    <source>
        <dbReference type="ARBA" id="ARBA00064003"/>
    </source>
</evidence>
<dbReference type="CDD" id="cd16922">
    <property type="entry name" value="HATPase_EvgS-ArcB-TorS-like"/>
    <property type="match status" value="1"/>
</dbReference>
<feature type="modified residue" description="4-aspartylphosphate" evidence="11">
    <location>
        <position position="49"/>
    </location>
</feature>
<keyword evidence="4" id="KW-0808">Transferase</keyword>
<dbReference type="EC" id="2.7.13.3" evidence="2"/>
<keyword evidence="15" id="KW-1185">Reference proteome</keyword>
<organism evidence="14 15">
    <name type="scientific">Megalodesulfovibrio gigas (strain ATCC 19364 / DSM 1382 / NCIMB 9332 / VKM B-1759)</name>
    <name type="common">Desulfovibrio gigas</name>
    <dbReference type="NCBI Taxonomy" id="1121448"/>
    <lineage>
        <taxon>Bacteria</taxon>
        <taxon>Pseudomonadati</taxon>
        <taxon>Thermodesulfobacteriota</taxon>
        <taxon>Desulfovibrionia</taxon>
        <taxon>Desulfovibrionales</taxon>
        <taxon>Desulfovibrionaceae</taxon>
        <taxon>Megalodesulfovibrio</taxon>
    </lineage>
</organism>
<dbReference type="PATRIC" id="fig|1121448.10.peg.1071"/>
<evidence type="ECO:0000313" key="15">
    <source>
        <dbReference type="Proteomes" id="UP000016587"/>
    </source>
</evidence>
<dbReference type="KEGG" id="dgg:DGI_1067"/>
<dbReference type="eggNOG" id="COG2205">
    <property type="taxonomic scope" value="Bacteria"/>
</dbReference>
<dbReference type="CDD" id="cd17546">
    <property type="entry name" value="REC_hyHK_CKI1_RcsC-like"/>
    <property type="match status" value="1"/>
</dbReference>
<dbReference type="FunFam" id="1.10.287.130:FF:000002">
    <property type="entry name" value="Two-component osmosensing histidine kinase"/>
    <property type="match status" value="1"/>
</dbReference>
<dbReference type="HOGENOM" id="CLU_000445_114_15_7"/>
<feature type="domain" description="Response regulatory" evidence="13">
    <location>
        <begin position="1"/>
        <end position="114"/>
    </location>
</feature>
<dbReference type="SUPFAM" id="SSF55874">
    <property type="entry name" value="ATPase domain of HSP90 chaperone/DNA topoisomerase II/histidine kinase"/>
    <property type="match status" value="1"/>
</dbReference>
<dbReference type="PROSITE" id="PS50110">
    <property type="entry name" value="RESPONSE_REGULATORY"/>
    <property type="match status" value="2"/>
</dbReference>
<dbReference type="SMART" id="SM00387">
    <property type="entry name" value="HATPase_c"/>
    <property type="match status" value="1"/>
</dbReference>
<dbReference type="Gene3D" id="3.30.565.10">
    <property type="entry name" value="Histidine kinase-like ATPase, C-terminal domain"/>
    <property type="match status" value="1"/>
</dbReference>
<dbReference type="InterPro" id="IPR011006">
    <property type="entry name" value="CheY-like_superfamily"/>
</dbReference>
<comment type="catalytic activity">
    <reaction evidence="1">
        <text>ATP + protein L-histidine = ADP + protein N-phospho-L-histidine.</text>
        <dbReference type="EC" id="2.7.13.3"/>
    </reaction>
</comment>
<dbReference type="Gene3D" id="1.10.287.130">
    <property type="match status" value="1"/>
</dbReference>
<evidence type="ECO:0000256" key="4">
    <source>
        <dbReference type="ARBA" id="ARBA00022679"/>
    </source>
</evidence>
<sequence>MIVDDERIVALDIKNTLERLGYKVPAICSTGEEAVEKAAELTPDLILMDIKLRGEMDGVQAAELIHTRQGTPIIFLTAYSDEKTLERAKLSEPFGYLIKPFEERELHSNIEIALFKVRAERQLRSAKQTAERASQHKSAFLANMSHEIRSPMNGIIGMTELALDTDLTDEQRDFLETVRDSAETLLRIINDILDFSKIEARKMELAKVDFDLRATLDKALKPHRHACERKGIFCSLHISPDVPPRLNGDPGRLGQIIGNLVSNAVKYTDAGGVEVEVNMVTVPLSREEVEARARAMQPSPVKLLFSVRDSGLGIPQEKHREIFECYLQAPTARQYGGTGLGLAIAKELAEMMAGAIWLRSRPGLGSTFYFTATFQPPAVLAPRPAAAESLPAGSARCLEVLMVDDNIVSQRLAVRLLEKQGHQAVCAGNGLQALDALQTRRFDMVLTNIQMPEMDGLELLEHIRNGAVPGLSPSIPVVAITAHALKGDRERFLAAGMDGYIAKPVNAAEFQRVLTQVASRLPAE</sequence>
<evidence type="ECO:0000256" key="2">
    <source>
        <dbReference type="ARBA" id="ARBA00012438"/>
    </source>
</evidence>